<organism evidence="1 2">
    <name type="scientific">Rhizobium leguminosarum</name>
    <dbReference type="NCBI Taxonomy" id="384"/>
    <lineage>
        <taxon>Bacteria</taxon>
        <taxon>Pseudomonadati</taxon>
        <taxon>Pseudomonadota</taxon>
        <taxon>Alphaproteobacteria</taxon>
        <taxon>Hyphomicrobiales</taxon>
        <taxon>Rhizobiaceae</taxon>
        <taxon>Rhizobium/Agrobacterium group</taxon>
        <taxon>Rhizobium</taxon>
    </lineage>
</organism>
<name>A0A2K9Z5R8_RHILE</name>
<dbReference type="Proteomes" id="UP000238523">
    <property type="component" value="Chromosome"/>
</dbReference>
<accession>A0A2K9Z5R8</accession>
<dbReference type="AlphaFoldDB" id="A0A2K9Z5R8"/>
<reference evidence="1 2" key="1">
    <citation type="submission" date="2017-11" db="EMBL/GenBank/DDBJ databases">
        <title>Complete genome of Rhizobium leguminosarum Norway, an ineffective micro-symbiont.</title>
        <authorList>
            <person name="Hoffrichter A."/>
            <person name="Liang J."/>
            <person name="Brachmann A."/>
            <person name="Marin M."/>
        </authorList>
    </citation>
    <scope>NUCLEOTIDE SEQUENCE [LARGE SCALE GENOMIC DNA]</scope>
    <source>
        <strain evidence="1 2">Norway</strain>
    </source>
</reference>
<evidence type="ECO:0000313" key="1">
    <source>
        <dbReference type="EMBL" id="AUW43597.1"/>
    </source>
</evidence>
<proteinExistence type="predicted"/>
<dbReference type="EMBL" id="CP025012">
    <property type="protein sequence ID" value="AUW43597.1"/>
    <property type="molecule type" value="Genomic_DNA"/>
</dbReference>
<gene>
    <name evidence="1" type="ORF">CUJ84_Chr003258</name>
</gene>
<sequence>MPDEKPIESPILNYAADHLVTKTMNGGRSGAVHVYTLDEATSKFDYFARRFEQVFSGLKWDLPIERGSVGGARGQNLSDDNDACHNVERQFRNHDRANCRCHGHAEDHDN</sequence>
<evidence type="ECO:0000313" key="2">
    <source>
        <dbReference type="Proteomes" id="UP000238523"/>
    </source>
</evidence>
<protein>
    <submittedName>
        <fullName evidence="1">Uncharacterized protein</fullName>
    </submittedName>
</protein>